<dbReference type="Proteomes" id="UP000506160">
    <property type="component" value="Unassembled WGS sequence"/>
</dbReference>
<dbReference type="EMBL" id="AWGA01000022">
    <property type="protein sequence ID" value="TEA27740.1"/>
    <property type="molecule type" value="Genomic_DNA"/>
</dbReference>
<dbReference type="RefSeq" id="WP_130575713.1">
    <property type="nucleotide sequence ID" value="NZ_AWGA01000022.1"/>
</dbReference>
<protein>
    <submittedName>
        <fullName evidence="2">Uncharacterized protein</fullName>
    </submittedName>
</protein>
<evidence type="ECO:0000313" key="2">
    <source>
        <dbReference type="EMBL" id="TEA27740.1"/>
    </source>
</evidence>
<name>A0AB94IE48_9GAMM</name>
<keyword evidence="3" id="KW-1185">Reference proteome</keyword>
<keyword evidence="1" id="KW-1133">Transmembrane helix</keyword>
<accession>A0AB94IE48</accession>
<proteinExistence type="predicted"/>
<feature type="transmembrane region" description="Helical" evidence="1">
    <location>
        <begin position="27"/>
        <end position="48"/>
    </location>
</feature>
<keyword evidence="1" id="KW-0472">Membrane</keyword>
<evidence type="ECO:0000313" key="3">
    <source>
        <dbReference type="Proteomes" id="UP000506160"/>
    </source>
</evidence>
<dbReference type="AlphaFoldDB" id="A0AB94IE48"/>
<comment type="caution">
    <text evidence="2">The sequence shown here is derived from an EMBL/GenBank/DDBJ whole genome shotgun (WGS) entry which is preliminary data.</text>
</comment>
<sequence>MTPVTYIELDSDNVQGAIKNGGVMSGSVAVCVYIVTDLINWMIGLMLVNNAYRNSLFIATSINGHFLMSL</sequence>
<keyword evidence="1" id="KW-0812">Transmembrane</keyword>
<reference evidence="2 3" key="1">
    <citation type="journal article" date="2014" name="Appl. Environ. Microbiol.">
        <title>Genomic features of a bumble bee symbiont reflect its host environment.</title>
        <authorList>
            <person name="Martinson V.G."/>
            <person name="Magoc T."/>
            <person name="Koch H."/>
            <person name="Salzberg S.L."/>
            <person name="Moran N.A."/>
        </authorList>
    </citation>
    <scope>NUCLEOTIDE SEQUENCE [LARGE SCALE GENOMIC DNA]</scope>
    <source>
        <strain evidence="2 3">Bimp</strain>
    </source>
</reference>
<gene>
    <name evidence="2" type="ORF">O970_02245</name>
</gene>
<evidence type="ECO:0000256" key="1">
    <source>
        <dbReference type="SAM" id="Phobius"/>
    </source>
</evidence>
<organism evidence="2 3">
    <name type="scientific">Candidatus Schmidhempelia bombi str. Bimp</name>
    <dbReference type="NCBI Taxonomy" id="1387197"/>
    <lineage>
        <taxon>Bacteria</taxon>
        <taxon>Pseudomonadati</taxon>
        <taxon>Pseudomonadota</taxon>
        <taxon>Gammaproteobacteria</taxon>
        <taxon>Orbales</taxon>
        <taxon>Orbaceae</taxon>
        <taxon>Candidatus Schmidhempelia</taxon>
    </lineage>
</organism>